<dbReference type="EMBL" id="BDSP01000134">
    <property type="protein sequence ID" value="GAX19132.1"/>
    <property type="molecule type" value="Genomic_DNA"/>
</dbReference>
<evidence type="ECO:0000313" key="4">
    <source>
        <dbReference type="Proteomes" id="UP000198406"/>
    </source>
</evidence>
<dbReference type="PANTHER" id="PTHR16517">
    <property type="entry name" value="TUBBY-RELATED"/>
    <property type="match status" value="1"/>
</dbReference>
<comment type="caution">
    <text evidence="3">The sequence shown here is derived from an EMBL/GenBank/DDBJ whole genome shotgun (WGS) entry which is preliminary data.</text>
</comment>
<evidence type="ECO:0000256" key="1">
    <source>
        <dbReference type="ARBA" id="ARBA00007129"/>
    </source>
</evidence>
<dbReference type="PANTHER" id="PTHR16517:SF7">
    <property type="entry name" value="PROTEIN KING TUBBY"/>
    <property type="match status" value="1"/>
</dbReference>
<evidence type="ECO:0000259" key="2">
    <source>
        <dbReference type="Pfam" id="PF01167"/>
    </source>
</evidence>
<protein>
    <recommendedName>
        <fullName evidence="2">Tubby C-terminal domain-containing protein</fullName>
    </recommendedName>
</protein>
<name>A0A1Z5JZ28_FISSO</name>
<reference evidence="3 4" key="1">
    <citation type="journal article" date="2015" name="Plant Cell">
        <title>Oil accumulation by the oleaginous diatom Fistulifera solaris as revealed by the genome and transcriptome.</title>
        <authorList>
            <person name="Tanaka T."/>
            <person name="Maeda Y."/>
            <person name="Veluchamy A."/>
            <person name="Tanaka M."/>
            <person name="Abida H."/>
            <person name="Marechal E."/>
            <person name="Bowler C."/>
            <person name="Muto M."/>
            <person name="Sunaga Y."/>
            <person name="Tanaka M."/>
            <person name="Yoshino T."/>
            <person name="Taniguchi T."/>
            <person name="Fukuda Y."/>
            <person name="Nemoto M."/>
            <person name="Matsumoto M."/>
            <person name="Wong P.S."/>
            <person name="Aburatani S."/>
            <person name="Fujibuchi W."/>
        </authorList>
    </citation>
    <scope>NUCLEOTIDE SEQUENCE [LARGE SCALE GENOMIC DNA]</scope>
    <source>
        <strain evidence="3 4">JPCC DA0580</strain>
    </source>
</reference>
<dbReference type="Gene3D" id="3.20.90.10">
    <property type="entry name" value="Tubby Protein, Chain A"/>
    <property type="match status" value="1"/>
</dbReference>
<evidence type="ECO:0000313" key="3">
    <source>
        <dbReference type="EMBL" id="GAX19132.1"/>
    </source>
</evidence>
<feature type="domain" description="Tubby C-terminal" evidence="2">
    <location>
        <begin position="47"/>
        <end position="259"/>
    </location>
</feature>
<dbReference type="InterPro" id="IPR025659">
    <property type="entry name" value="Tubby-like_C"/>
</dbReference>
<dbReference type="Pfam" id="PF01167">
    <property type="entry name" value="Tub"/>
    <property type="match status" value="1"/>
</dbReference>
<organism evidence="3 4">
    <name type="scientific">Fistulifera solaris</name>
    <name type="common">Oleaginous diatom</name>
    <dbReference type="NCBI Taxonomy" id="1519565"/>
    <lineage>
        <taxon>Eukaryota</taxon>
        <taxon>Sar</taxon>
        <taxon>Stramenopiles</taxon>
        <taxon>Ochrophyta</taxon>
        <taxon>Bacillariophyta</taxon>
        <taxon>Bacillariophyceae</taxon>
        <taxon>Bacillariophycidae</taxon>
        <taxon>Naviculales</taxon>
        <taxon>Naviculaceae</taxon>
        <taxon>Fistulifera</taxon>
    </lineage>
</organism>
<keyword evidence="4" id="KW-1185">Reference proteome</keyword>
<dbReference type="AlphaFoldDB" id="A0A1Z5JZ28"/>
<gene>
    <name evidence="3" type="ORF">FisN_3Lh074</name>
</gene>
<dbReference type="InterPro" id="IPR000007">
    <property type="entry name" value="Tubby_C"/>
</dbReference>
<dbReference type="InParanoid" id="A0A1Z5JZ28"/>
<sequence>MMSAISKDLATDLSTFYERSLHDEFRTPEPGHLNQRTKLVHGTVYSEKLASSTRFSYALQPKLENGKGAKKPVVVLTATKDNKSKSPFIIKNAETEKEVGRVMLQFKTMKYISYAVFRGDLQVASIVYHVPTIRNFLSLDPPRMAQVAIPDPIEKNPTWLADVCKDSILQKGSLNAVADESPGLVLLQNAVPYKKPDGSLGLNFYGRGQQASCRNMQLIDTNETVVCQVAKWDTCVHNVDFASPFSSFLAFAFALAQLDL</sequence>
<comment type="similarity">
    <text evidence="1">Belongs to the TUB family.</text>
</comment>
<accession>A0A1Z5JZ28</accession>
<dbReference type="Proteomes" id="UP000198406">
    <property type="component" value="Unassembled WGS sequence"/>
</dbReference>
<dbReference type="SUPFAM" id="SSF54518">
    <property type="entry name" value="Tubby C-terminal domain-like"/>
    <property type="match status" value="1"/>
</dbReference>
<dbReference type="PRINTS" id="PR01573">
    <property type="entry name" value="SUPERTUBBY"/>
</dbReference>
<proteinExistence type="inferred from homology"/>